<dbReference type="PANTHER" id="PTHR30486">
    <property type="entry name" value="TWITCHING MOTILITY PROTEIN PILT"/>
    <property type="match status" value="1"/>
</dbReference>
<name>Q5V0Y4_HALMA</name>
<dbReference type="InterPro" id="IPR050921">
    <property type="entry name" value="T4SS_GSP_E_ATPase"/>
</dbReference>
<dbReference type="PATRIC" id="fig|272569.17.peg.2607"/>
<dbReference type="EMBL" id="AY596297">
    <property type="protein sequence ID" value="AAV46819.1"/>
    <property type="molecule type" value="Genomic_DNA"/>
</dbReference>
<dbReference type="Gene3D" id="3.30.450.380">
    <property type="match status" value="1"/>
</dbReference>
<protein>
    <submittedName>
        <fullName evidence="4">Type II secretion system protein</fullName>
    </submittedName>
</protein>
<feature type="domain" description="Bacterial type II secretion system protein E" evidence="3">
    <location>
        <begin position="417"/>
        <end position="595"/>
    </location>
</feature>
<dbReference type="InterPro" id="IPR001482">
    <property type="entry name" value="T2SS/T4SS_dom"/>
</dbReference>
<evidence type="ECO:0000313" key="4">
    <source>
        <dbReference type="EMBL" id="AAV46819.1"/>
    </source>
</evidence>
<dbReference type="eggNOG" id="arCOG01818">
    <property type="taxonomic scope" value="Archaea"/>
</dbReference>
<sequence>MGSLKARMTAQADTETAPVVPTPTPPDAADAWYAPDVREQDEVYPGVVVTVRRGRSGFRYDVRDPVLSASETDALSTVESHFAGANIERPRTREGAVERMNGGFDAKHRRVIDRLVDASPASRRRVEYHALSSLACFDDLTPYALDSRIDVADVTDDGVVVHTDDYAPAETDLGPDPAYLNRFASERVERHTVRFQGFEIPVVVYREHLLGADPFTTKYAVREPDLLPGDEQLIEVCKERVWETGVDGVVQDRVDFVRERARSLLARQLTVRNTTEWVDAARYRLRSALAELDLAVPPVDHRFADDRLDDLLYYVLRDLVGYGKLTVPIRDHTLEDIEANRVDERVKVLPRADLGHDGRVPTNLAFDSEAAFVNVVTQLAADDGVELNASNPSAKVNIDPDGDGLHDADDTIRCAVALPTISEGGPHISIRKQSGDAMTPVDLVQRDSLPTELVALLWLLYESHGVVLFSGPTGAGKTTLMNAHMPFIPYRDRPISIDEGSREVRIPHETGVSLTTRDHERDHRRVTMADLMTQCNYLNPDIEVIAEINTAASFETFAETLNTGHGVIGTTHAGDIESLVNRVIEKGLPTYLLEEIDLVVFPRHVDGERYVGEVVEFVNDPSVVESGNDRSGTIHKDGTTIHWNSVCWRRPDGNFELAYDHPQFGDDRRQVDTGIFDRLSDLRDEPVSAVEDAFHRRHRYVQYLVQEGLTDFDDLFGVLADLETNEAATVERLRRQAGTPDSPQLEVGTGDD</sequence>
<evidence type="ECO:0000259" key="3">
    <source>
        <dbReference type="Pfam" id="PF00437"/>
    </source>
</evidence>
<accession>Q5V0Y4</accession>
<dbReference type="PANTHER" id="PTHR30486:SF14">
    <property type="entry name" value="FLAGELLA ACCESSORY PROTEIN I"/>
    <property type="match status" value="1"/>
</dbReference>
<dbReference type="PaxDb" id="272569-rrnAC1951"/>
<gene>
    <name evidence="4" type="primary">gspE1</name>
    <name evidence="4" type="ordered locus">rrnAC1951</name>
</gene>
<dbReference type="Pfam" id="PF00437">
    <property type="entry name" value="T2SSE"/>
    <property type="match status" value="1"/>
</dbReference>
<dbReference type="GO" id="GO:0016887">
    <property type="term" value="F:ATP hydrolysis activity"/>
    <property type="evidence" value="ECO:0007669"/>
    <property type="project" value="InterPro"/>
</dbReference>
<evidence type="ECO:0000256" key="2">
    <source>
        <dbReference type="SAM" id="MobiDB-lite"/>
    </source>
</evidence>
<evidence type="ECO:0000313" key="5">
    <source>
        <dbReference type="Proteomes" id="UP000001169"/>
    </source>
</evidence>
<dbReference type="AlphaFoldDB" id="Q5V0Y4"/>
<dbReference type="EnsemblBacteria" id="AAV46819">
    <property type="protein sequence ID" value="AAV46819"/>
    <property type="gene ID" value="rrnAC1951"/>
</dbReference>
<dbReference type="STRING" id="272569.rrnAC1951"/>
<feature type="region of interest" description="Disordered" evidence="2">
    <location>
        <begin position="1"/>
        <end position="29"/>
    </location>
</feature>
<dbReference type="HOGENOM" id="CLU_023388_0_0_2"/>
<dbReference type="SUPFAM" id="SSF52540">
    <property type="entry name" value="P-loop containing nucleoside triphosphate hydrolases"/>
    <property type="match status" value="1"/>
</dbReference>
<dbReference type="Gene3D" id="3.40.50.300">
    <property type="entry name" value="P-loop containing nucleotide triphosphate hydrolases"/>
    <property type="match status" value="1"/>
</dbReference>
<comment type="similarity">
    <text evidence="1">Belongs to the GSP E family.</text>
</comment>
<keyword evidence="5" id="KW-1185">Reference proteome</keyword>
<proteinExistence type="inferred from homology"/>
<dbReference type="Proteomes" id="UP000001169">
    <property type="component" value="Chromosome I"/>
</dbReference>
<dbReference type="InterPro" id="IPR027417">
    <property type="entry name" value="P-loop_NTPase"/>
</dbReference>
<evidence type="ECO:0000256" key="1">
    <source>
        <dbReference type="ARBA" id="ARBA00006611"/>
    </source>
</evidence>
<dbReference type="KEGG" id="hma:rrnAC1951"/>
<reference evidence="4 5" key="1">
    <citation type="journal article" date="2004" name="Genome Res.">
        <title>Genome sequence of Haloarcula marismortui: a halophilic archaeon from the Dead Sea.</title>
        <authorList>
            <person name="Baliga N.S."/>
            <person name="Bonneau R."/>
            <person name="Facciotti M.T."/>
            <person name="Pan M."/>
            <person name="Glusman G."/>
            <person name="Deutsch E.W."/>
            <person name="Shannon P."/>
            <person name="Chiu Y."/>
            <person name="Weng R.S."/>
            <person name="Gan R.R."/>
            <person name="Hung P."/>
            <person name="Date S.V."/>
            <person name="Marcotte E."/>
            <person name="Hood L."/>
            <person name="Ng W.V."/>
        </authorList>
    </citation>
    <scope>NUCLEOTIDE SEQUENCE [LARGE SCALE GENOMIC DNA]</scope>
    <source>
        <strain evidence="5">ATCC 43049 / DSM 3752 / JCM 8966 / VKM B-1809</strain>
    </source>
</reference>
<organism evidence="4 5">
    <name type="scientific">Haloarcula marismortui (strain ATCC 43049 / DSM 3752 / JCM 8966 / VKM B-1809)</name>
    <name type="common">Halobacterium marismortui</name>
    <dbReference type="NCBI Taxonomy" id="272569"/>
    <lineage>
        <taxon>Archaea</taxon>
        <taxon>Methanobacteriati</taxon>
        <taxon>Methanobacteriota</taxon>
        <taxon>Stenosarchaea group</taxon>
        <taxon>Halobacteria</taxon>
        <taxon>Halobacteriales</taxon>
        <taxon>Haloarculaceae</taxon>
        <taxon>Haloarcula</taxon>
    </lineage>
</organism>